<evidence type="ECO:0000313" key="3">
    <source>
        <dbReference type="Proteomes" id="UP001174934"/>
    </source>
</evidence>
<feature type="compositionally biased region" description="Low complexity" evidence="1">
    <location>
        <begin position="517"/>
        <end position="527"/>
    </location>
</feature>
<name>A0AA39WUW4_9PEZI</name>
<dbReference type="AlphaFoldDB" id="A0AA39WUW4"/>
<protein>
    <submittedName>
        <fullName evidence="2">Uncharacterized protein</fullName>
    </submittedName>
</protein>
<feature type="region of interest" description="Disordered" evidence="1">
    <location>
        <begin position="1"/>
        <end position="237"/>
    </location>
</feature>
<feature type="compositionally biased region" description="Basic and acidic residues" evidence="1">
    <location>
        <begin position="421"/>
        <end position="440"/>
    </location>
</feature>
<organism evidence="2 3">
    <name type="scientific">Bombardia bombarda</name>
    <dbReference type="NCBI Taxonomy" id="252184"/>
    <lineage>
        <taxon>Eukaryota</taxon>
        <taxon>Fungi</taxon>
        <taxon>Dikarya</taxon>
        <taxon>Ascomycota</taxon>
        <taxon>Pezizomycotina</taxon>
        <taxon>Sordariomycetes</taxon>
        <taxon>Sordariomycetidae</taxon>
        <taxon>Sordariales</taxon>
        <taxon>Lasiosphaeriaceae</taxon>
        <taxon>Bombardia</taxon>
    </lineage>
</organism>
<evidence type="ECO:0000256" key="1">
    <source>
        <dbReference type="SAM" id="MobiDB-lite"/>
    </source>
</evidence>
<sequence length="548" mass="60732">MNGRVEKSRRSSRAKLSKASQERLLDAALSQGAGTPVDPHRQVSRTVRQVTSCTGHAQDCREESAEGFARVAPPEPSRKRQLDATSDIDPLPAKRARSTRTDTQRPGVEVEEAEQTAETLQQPRSEQVSPTTLLRKRQIESDDKHQPKRVRLTRKNLAVFNKMVKKGKKTSASAPPDSTVESSTTKTTSTTTSGFAMKADKNGILDPRSSKPPTNLEDIHKRHARSRGTASPTQSEYEDYVNRIDGAPNKATMVFEVGGRLLKKYDDKRYKKVFNQAFTGFPKDVGFNNGLFTPQPDFAEGLEMREFRPFPVDEHVSGAVLYNDDPYSLTLPHVAGEWKGRGKDMEEARLQSAYDGAALVYARNQALSYIGKPDPPGYAEVTTFTTDGTNINFFAHYAAPSEDGTLEYHQYPVTSANVKKSYQEHNEGRRGLRNEQDYARKQSYVLRDQLKEHGKNRRGGGLHPIAEGVQPLPVPDVEPPDTTNAYEDEDGYEVIEQQPVYQPTPPTSSKPKHGKTSSSRSLHSIVSSPPPAVDFASGSGHKRKTPSS</sequence>
<gene>
    <name evidence="2" type="ORF">B0T17DRAFT_493439</name>
</gene>
<proteinExistence type="predicted"/>
<evidence type="ECO:0000313" key="2">
    <source>
        <dbReference type="EMBL" id="KAK0622001.1"/>
    </source>
</evidence>
<feature type="region of interest" description="Disordered" evidence="1">
    <location>
        <begin position="452"/>
        <end position="548"/>
    </location>
</feature>
<accession>A0AA39WUW4</accession>
<feature type="compositionally biased region" description="Low complexity" evidence="1">
    <location>
        <begin position="178"/>
        <end position="193"/>
    </location>
</feature>
<feature type="region of interest" description="Disordered" evidence="1">
    <location>
        <begin position="419"/>
        <end position="440"/>
    </location>
</feature>
<dbReference type="Proteomes" id="UP001174934">
    <property type="component" value="Unassembled WGS sequence"/>
</dbReference>
<keyword evidence="3" id="KW-1185">Reference proteome</keyword>
<comment type="caution">
    <text evidence="2">The sequence shown here is derived from an EMBL/GenBank/DDBJ whole genome shotgun (WGS) entry which is preliminary data.</text>
</comment>
<dbReference type="EMBL" id="JAULSR010000004">
    <property type="protein sequence ID" value="KAK0622001.1"/>
    <property type="molecule type" value="Genomic_DNA"/>
</dbReference>
<feature type="compositionally biased region" description="Polar residues" evidence="1">
    <location>
        <begin position="122"/>
        <end position="132"/>
    </location>
</feature>
<feature type="compositionally biased region" description="Polar residues" evidence="1">
    <location>
        <begin position="44"/>
        <end position="55"/>
    </location>
</feature>
<reference evidence="2" key="1">
    <citation type="submission" date="2023-06" db="EMBL/GenBank/DDBJ databases">
        <title>Genome-scale phylogeny and comparative genomics of the fungal order Sordariales.</title>
        <authorList>
            <consortium name="Lawrence Berkeley National Laboratory"/>
            <person name="Hensen N."/>
            <person name="Bonometti L."/>
            <person name="Westerberg I."/>
            <person name="Brannstrom I.O."/>
            <person name="Guillou S."/>
            <person name="Cros-Aarteil S."/>
            <person name="Calhoun S."/>
            <person name="Haridas S."/>
            <person name="Kuo A."/>
            <person name="Mondo S."/>
            <person name="Pangilinan J."/>
            <person name="Riley R."/>
            <person name="LaButti K."/>
            <person name="Andreopoulos B."/>
            <person name="Lipzen A."/>
            <person name="Chen C."/>
            <person name="Yanf M."/>
            <person name="Daum C."/>
            <person name="Ng V."/>
            <person name="Clum A."/>
            <person name="Steindorff A."/>
            <person name="Ohm R."/>
            <person name="Martin F."/>
            <person name="Silar P."/>
            <person name="Natvig D."/>
            <person name="Lalanne C."/>
            <person name="Gautier V."/>
            <person name="Ament-velasquez S.L."/>
            <person name="Kruys A."/>
            <person name="Hutchinson M.I."/>
            <person name="Powell A.J."/>
            <person name="Barry K."/>
            <person name="Miller A.N."/>
            <person name="Grigoriev I.V."/>
            <person name="Debuchy R."/>
            <person name="Gladieux P."/>
            <person name="Thoren M.H."/>
            <person name="Johannesson H."/>
        </authorList>
    </citation>
    <scope>NUCLEOTIDE SEQUENCE</scope>
    <source>
        <strain evidence="2">SMH3391-2</strain>
    </source>
</reference>